<dbReference type="InterPro" id="IPR007498">
    <property type="entry name" value="PqiA-like"/>
</dbReference>
<sequence>MDAEHKHDLRNLIACPRCDLLHHVTPQDSGKIARCTRCHVTLITTRQDAIPRITALSLTVLILMTAAIFFPFLKLKTGGLSNSASLFDAATAFQSGILIPLSGAVAALIVILPSLRVLAILYALVPLQFGRPPFRHAAFAFRLADRLKPWAMAEIFIIGVAVALVKVTGLAEVTPGPAFWAFSALVIVIVLKDTAMCKWSIWTALR</sequence>
<keyword evidence="1" id="KW-1133">Transmembrane helix</keyword>
<dbReference type="AlphaFoldDB" id="A0A6P1T4U7"/>
<evidence type="ECO:0000256" key="1">
    <source>
        <dbReference type="SAM" id="Phobius"/>
    </source>
</evidence>
<feature type="transmembrane region" description="Helical" evidence="1">
    <location>
        <begin position="93"/>
        <end position="125"/>
    </location>
</feature>
<accession>A0A6P1T4U7</accession>
<dbReference type="KEGG" id="amaq:GO499_16940"/>
<feature type="transmembrane region" description="Helical" evidence="1">
    <location>
        <begin position="150"/>
        <end position="171"/>
    </location>
</feature>
<dbReference type="Proteomes" id="UP000464495">
    <property type="component" value="Chromosome"/>
</dbReference>
<feature type="transmembrane region" description="Helical" evidence="1">
    <location>
        <begin position="53"/>
        <end position="73"/>
    </location>
</feature>
<feature type="transmembrane region" description="Helical" evidence="1">
    <location>
        <begin position="177"/>
        <end position="196"/>
    </location>
</feature>
<organism evidence="2 3">
    <name type="scientific">Algicella marina</name>
    <dbReference type="NCBI Taxonomy" id="2683284"/>
    <lineage>
        <taxon>Bacteria</taxon>
        <taxon>Pseudomonadati</taxon>
        <taxon>Pseudomonadota</taxon>
        <taxon>Alphaproteobacteria</taxon>
        <taxon>Rhodobacterales</taxon>
        <taxon>Paracoccaceae</taxon>
        <taxon>Algicella</taxon>
    </lineage>
</organism>
<gene>
    <name evidence="2" type="ORF">GO499_16940</name>
</gene>
<dbReference type="EMBL" id="CP046620">
    <property type="protein sequence ID" value="QHQ36740.1"/>
    <property type="molecule type" value="Genomic_DNA"/>
</dbReference>
<dbReference type="Pfam" id="PF04403">
    <property type="entry name" value="PqiA"/>
    <property type="match status" value="1"/>
</dbReference>
<protein>
    <submittedName>
        <fullName evidence="2">Paraquat-inducible protein A</fullName>
    </submittedName>
</protein>
<reference evidence="2 3" key="1">
    <citation type="submission" date="2019-12" db="EMBL/GenBank/DDBJ databases">
        <title>Complete genome sequence of Algicella marina strain 9Alg 56(T) isolated from the red alga Tichocarpus crinitus.</title>
        <authorList>
            <person name="Kim S.-G."/>
            <person name="Nedashkovskaya O.I."/>
        </authorList>
    </citation>
    <scope>NUCLEOTIDE SEQUENCE [LARGE SCALE GENOMIC DNA]</scope>
    <source>
        <strain evidence="2 3">9Alg 56</strain>
    </source>
</reference>
<evidence type="ECO:0000313" key="3">
    <source>
        <dbReference type="Proteomes" id="UP000464495"/>
    </source>
</evidence>
<keyword evidence="1" id="KW-0812">Transmembrane</keyword>
<keyword evidence="3" id="KW-1185">Reference proteome</keyword>
<evidence type="ECO:0000313" key="2">
    <source>
        <dbReference type="EMBL" id="QHQ36740.1"/>
    </source>
</evidence>
<keyword evidence="1" id="KW-0472">Membrane</keyword>
<name>A0A6P1T4U7_9RHOB</name>
<proteinExistence type="predicted"/>